<dbReference type="SUPFAM" id="SSF52540">
    <property type="entry name" value="P-loop containing nucleoside triphosphate hydrolases"/>
    <property type="match status" value="1"/>
</dbReference>
<evidence type="ECO:0000313" key="7">
    <source>
        <dbReference type="EMBL" id="HGC43593.1"/>
    </source>
</evidence>
<evidence type="ECO:0000259" key="6">
    <source>
        <dbReference type="SMART" id="SM00962"/>
    </source>
</evidence>
<dbReference type="GO" id="GO:0006614">
    <property type="term" value="P:SRP-dependent cotranslational protein targeting to membrane"/>
    <property type="evidence" value="ECO:0007669"/>
    <property type="project" value="InterPro"/>
</dbReference>
<dbReference type="AlphaFoldDB" id="A0A8J4HC31"/>
<evidence type="ECO:0000256" key="3">
    <source>
        <dbReference type="ARBA" id="ARBA00022741"/>
    </source>
</evidence>
<dbReference type="InterPro" id="IPR000897">
    <property type="entry name" value="SRP54_GTPase_dom"/>
</dbReference>
<dbReference type="GO" id="GO:0005525">
    <property type="term" value="F:GTP binding"/>
    <property type="evidence" value="ECO:0007669"/>
    <property type="project" value="UniProtKB-KW"/>
</dbReference>
<evidence type="ECO:0000256" key="4">
    <source>
        <dbReference type="ARBA" id="ARBA00023134"/>
    </source>
</evidence>
<organism evidence="7">
    <name type="scientific">Acidicaldus sp</name>
    <dbReference type="NCBI Taxonomy" id="1872105"/>
    <lineage>
        <taxon>Bacteria</taxon>
        <taxon>Pseudomonadati</taxon>
        <taxon>Pseudomonadota</taxon>
        <taxon>Alphaproteobacteria</taxon>
        <taxon>Acetobacterales</taxon>
        <taxon>Acetobacteraceae</taxon>
        <taxon>Acidicaldus</taxon>
    </lineage>
</organism>
<dbReference type="PANTHER" id="PTHR43134">
    <property type="entry name" value="SIGNAL RECOGNITION PARTICLE RECEPTOR SUBUNIT ALPHA"/>
    <property type="match status" value="1"/>
</dbReference>
<dbReference type="Pfam" id="PF00448">
    <property type="entry name" value="SRP54"/>
    <property type="match status" value="1"/>
</dbReference>
<dbReference type="GO" id="GO:0003924">
    <property type="term" value="F:GTPase activity"/>
    <property type="evidence" value="ECO:0007669"/>
    <property type="project" value="TreeGrafter"/>
</dbReference>
<dbReference type="InterPro" id="IPR027417">
    <property type="entry name" value="P-loop_NTPase"/>
</dbReference>
<sequence length="318" mass="31769">MPGMRLKLYRAASMAAAMAELRRELGSEALILGSRRVAGGIEITAALDPAALDPGAPDRLAPGAAAGEEASRRAVLAFHGVPEGLAGLLEEGEMAAALARHFRFAALPLATGGSPLLFAGPPGAGKTLTVARLATRLVLAGERPLVISADGQRAGATEQLAAYTRLLGLSLLVASQPASLSRALGRRSAGAPVLIDAPGCNPFDAAAQRDLAALAGAAGATLVVVLPAGLDGAEAADLAAAFHALGALFLVVTRLDLARRLGSLLAAAAGGRLALAEAGVSGNAADGLVPMTPTFLAARLQPPAPSPVHEFSLTEAHA</sequence>
<gene>
    <name evidence="7" type="ORF">ENY07_10300</name>
</gene>
<accession>A0A8J4HC31</accession>
<dbReference type="GO" id="GO:0005886">
    <property type="term" value="C:plasma membrane"/>
    <property type="evidence" value="ECO:0007669"/>
    <property type="project" value="UniProtKB-SubCell"/>
</dbReference>
<evidence type="ECO:0000256" key="2">
    <source>
        <dbReference type="ARBA" id="ARBA00008531"/>
    </source>
</evidence>
<comment type="subcellular location">
    <subcellularLocation>
        <location evidence="1">Cell membrane</location>
        <topology evidence="1">Peripheral membrane protein</topology>
        <orientation evidence="1">Cytoplasmic side</orientation>
    </subcellularLocation>
</comment>
<comment type="caution">
    <text evidence="7">The sequence shown here is derived from an EMBL/GenBank/DDBJ whole genome shotgun (WGS) entry which is preliminary data.</text>
</comment>
<proteinExistence type="inferred from homology"/>
<dbReference type="PANTHER" id="PTHR43134:SF1">
    <property type="entry name" value="SIGNAL RECOGNITION PARTICLE RECEPTOR SUBUNIT ALPHA"/>
    <property type="match status" value="1"/>
</dbReference>
<keyword evidence="4" id="KW-0342">GTP-binding</keyword>
<keyword evidence="5" id="KW-0472">Membrane</keyword>
<evidence type="ECO:0000256" key="5">
    <source>
        <dbReference type="ARBA" id="ARBA00023136"/>
    </source>
</evidence>
<reference evidence="7" key="1">
    <citation type="journal article" date="2020" name="mSystems">
        <title>Genome- and Community-Level Interaction Insights into Carbon Utilization and Element Cycling Functions of Hydrothermarchaeota in Hydrothermal Sediment.</title>
        <authorList>
            <person name="Zhou Z."/>
            <person name="Liu Y."/>
            <person name="Xu W."/>
            <person name="Pan J."/>
            <person name="Luo Z.H."/>
            <person name="Li M."/>
        </authorList>
    </citation>
    <scope>NUCLEOTIDE SEQUENCE</scope>
    <source>
        <strain evidence="7">SpSt-997</strain>
    </source>
</reference>
<dbReference type="Gene3D" id="3.40.50.300">
    <property type="entry name" value="P-loop containing nucleotide triphosphate hydrolases"/>
    <property type="match status" value="1"/>
</dbReference>
<comment type="similarity">
    <text evidence="2">Belongs to the GTP-binding SRP family.</text>
</comment>
<dbReference type="SMART" id="SM00962">
    <property type="entry name" value="SRP54"/>
    <property type="match status" value="1"/>
</dbReference>
<dbReference type="GO" id="GO:0005047">
    <property type="term" value="F:signal recognition particle binding"/>
    <property type="evidence" value="ECO:0007669"/>
    <property type="project" value="TreeGrafter"/>
</dbReference>
<keyword evidence="3" id="KW-0547">Nucleotide-binding</keyword>
<feature type="domain" description="SRP54-type proteins GTP-binding" evidence="6">
    <location>
        <begin position="113"/>
        <end position="302"/>
    </location>
</feature>
<dbReference type="EMBL" id="DTQM01000198">
    <property type="protein sequence ID" value="HGC43593.1"/>
    <property type="molecule type" value="Genomic_DNA"/>
</dbReference>
<evidence type="ECO:0000256" key="1">
    <source>
        <dbReference type="ARBA" id="ARBA00004413"/>
    </source>
</evidence>
<protein>
    <recommendedName>
        <fullName evidence="6">SRP54-type proteins GTP-binding domain-containing protein</fullName>
    </recommendedName>
</protein>
<name>A0A8J4HC31_9PROT</name>